<dbReference type="InParanoid" id="A0A6P7GB27"/>
<dbReference type="RefSeq" id="XP_028142038.1">
    <property type="nucleotide sequence ID" value="XM_028286237.1"/>
</dbReference>
<dbReference type="OrthoDB" id="6627098at2759"/>
<dbReference type="Proteomes" id="UP001652700">
    <property type="component" value="Unplaced"/>
</dbReference>
<dbReference type="EnsemblMetazoa" id="XM_050649084.1">
    <property type="protein sequence ID" value="XP_050505041.1"/>
    <property type="gene ID" value="LOC126883490"/>
</dbReference>
<proteinExistence type="predicted"/>
<protein>
    <submittedName>
        <fullName evidence="4">Protein commissureless 2 homolog</fullName>
    </submittedName>
</protein>
<organism evidence="4">
    <name type="scientific">Diabrotica virgifera virgifera</name>
    <name type="common">western corn rootworm</name>
    <dbReference type="NCBI Taxonomy" id="50390"/>
    <lineage>
        <taxon>Eukaryota</taxon>
        <taxon>Metazoa</taxon>
        <taxon>Ecdysozoa</taxon>
        <taxon>Arthropoda</taxon>
        <taxon>Hexapoda</taxon>
        <taxon>Insecta</taxon>
        <taxon>Pterygota</taxon>
        <taxon>Neoptera</taxon>
        <taxon>Endopterygota</taxon>
        <taxon>Coleoptera</taxon>
        <taxon>Polyphaga</taxon>
        <taxon>Cucujiformia</taxon>
        <taxon>Chrysomeloidea</taxon>
        <taxon>Chrysomelidae</taxon>
        <taxon>Galerucinae</taxon>
        <taxon>Diabroticina</taxon>
        <taxon>Diabroticites</taxon>
        <taxon>Diabrotica</taxon>
    </lineage>
</organism>
<accession>A0A6P7GB27</accession>
<name>A0A6P7GB27_DIAVI</name>
<sequence>MLTLEEEVELKLPPKIGDFSSISSGEFNFSENFTNILVQSTETEGGKLNVPDPEYEQFLADVWVGIVLTLMVLSCVCFMCSCLIYHKFQQWKTRVIEARNAGNIETGLPESELPSYTIASGLPTYEEALQQLHRVKDPPLPAKTVDVADWTPQTPPTPVTPASMNVVKFFQGCTNDNADSAKAT</sequence>
<evidence type="ECO:0000313" key="4">
    <source>
        <dbReference type="RefSeq" id="XP_028142038.1"/>
    </source>
</evidence>
<keyword evidence="3" id="KW-1185">Reference proteome</keyword>
<reference evidence="2" key="2">
    <citation type="submission" date="2025-05" db="UniProtKB">
        <authorList>
            <consortium name="EnsemblMetazoa"/>
        </authorList>
    </citation>
    <scope>IDENTIFICATION</scope>
</reference>
<gene>
    <name evidence="4" type="primary">LOC114335946</name>
</gene>
<dbReference type="GO" id="GO:0007411">
    <property type="term" value="P:axon guidance"/>
    <property type="evidence" value="ECO:0007669"/>
    <property type="project" value="InterPro"/>
</dbReference>
<reference evidence="4" key="1">
    <citation type="submission" date="2025-04" db="UniProtKB">
        <authorList>
            <consortium name="RefSeq"/>
        </authorList>
    </citation>
    <scope>IDENTIFICATION</scope>
    <source>
        <tissue evidence="4">Whole insect</tissue>
    </source>
</reference>
<dbReference type="InterPro" id="IPR031878">
    <property type="entry name" value="Commissureless"/>
</dbReference>
<dbReference type="AlphaFoldDB" id="A0A6P7GB27"/>
<evidence type="ECO:0000256" key="1">
    <source>
        <dbReference type="SAM" id="Phobius"/>
    </source>
</evidence>
<keyword evidence="1" id="KW-0812">Transmembrane</keyword>
<evidence type="ECO:0000313" key="2">
    <source>
        <dbReference type="EnsemblMetazoa" id="XP_050505041.1"/>
    </source>
</evidence>
<feature type="transmembrane region" description="Helical" evidence="1">
    <location>
        <begin position="62"/>
        <end position="85"/>
    </location>
</feature>
<keyword evidence="1" id="KW-1133">Transmembrane helix</keyword>
<dbReference type="Pfam" id="PF15957">
    <property type="entry name" value="Comm"/>
    <property type="match status" value="1"/>
</dbReference>
<keyword evidence="1" id="KW-0472">Membrane</keyword>
<evidence type="ECO:0000313" key="3">
    <source>
        <dbReference type="Proteomes" id="UP001652700"/>
    </source>
</evidence>